<keyword evidence="5" id="KW-0407">Ion channel</keyword>
<dbReference type="PANTHER" id="PTHR43833:SF9">
    <property type="entry name" value="POTASSIUM CHANNEL PROTEIN YUGO-RELATED"/>
    <property type="match status" value="1"/>
</dbReference>
<protein>
    <submittedName>
        <fullName evidence="5">Trk system potassium uptake protein TrkA/voltage-gated potassium channel</fullName>
    </submittedName>
</protein>
<dbReference type="GO" id="GO:0005886">
    <property type="term" value="C:plasma membrane"/>
    <property type="evidence" value="ECO:0007669"/>
    <property type="project" value="UniProtKB-SubCell"/>
</dbReference>
<feature type="domain" description="RCK N-terminal" evidence="3">
    <location>
        <begin position="125"/>
        <end position="242"/>
    </location>
</feature>
<dbReference type="PANTHER" id="PTHR43833">
    <property type="entry name" value="POTASSIUM CHANNEL PROTEIN 2-RELATED-RELATED"/>
    <property type="match status" value="1"/>
</dbReference>
<dbReference type="PROSITE" id="PS51201">
    <property type="entry name" value="RCK_N"/>
    <property type="match status" value="1"/>
</dbReference>
<comment type="subcellular location">
    <subcellularLocation>
        <location evidence="1">Cell membrane</location>
        <topology evidence="1">Multi-pass membrane protein</topology>
    </subcellularLocation>
</comment>
<keyword evidence="6" id="KW-1185">Reference proteome</keyword>
<dbReference type="GO" id="GO:0008324">
    <property type="term" value="F:monoatomic cation transmembrane transporter activity"/>
    <property type="evidence" value="ECO:0007669"/>
    <property type="project" value="InterPro"/>
</dbReference>
<evidence type="ECO:0000256" key="2">
    <source>
        <dbReference type="SAM" id="Phobius"/>
    </source>
</evidence>
<evidence type="ECO:0000259" key="4">
    <source>
        <dbReference type="PROSITE" id="PS51202"/>
    </source>
</evidence>
<dbReference type="InterPro" id="IPR013099">
    <property type="entry name" value="K_chnl_dom"/>
</dbReference>
<name>A0A7W5ZWX3_9SPHN</name>
<keyword evidence="2" id="KW-0472">Membrane</keyword>
<evidence type="ECO:0000259" key="3">
    <source>
        <dbReference type="PROSITE" id="PS51201"/>
    </source>
</evidence>
<dbReference type="SUPFAM" id="SSF81324">
    <property type="entry name" value="Voltage-gated potassium channels"/>
    <property type="match status" value="1"/>
</dbReference>
<feature type="domain" description="RCK C-terminal" evidence="4">
    <location>
        <begin position="272"/>
        <end position="357"/>
    </location>
</feature>
<keyword evidence="2" id="KW-0812">Transmembrane</keyword>
<evidence type="ECO:0000313" key="6">
    <source>
        <dbReference type="Proteomes" id="UP000562395"/>
    </source>
</evidence>
<dbReference type="Gene3D" id="3.30.70.1450">
    <property type="entry name" value="Regulator of K+ conductance, C-terminal domain"/>
    <property type="match status" value="1"/>
</dbReference>
<reference evidence="5 6" key="1">
    <citation type="submission" date="2020-08" db="EMBL/GenBank/DDBJ databases">
        <title>Genomic Encyclopedia of Type Strains, Phase IV (KMG-IV): sequencing the most valuable type-strain genomes for metagenomic binning, comparative biology and taxonomic classification.</title>
        <authorList>
            <person name="Goeker M."/>
        </authorList>
    </citation>
    <scope>NUCLEOTIDE SEQUENCE [LARGE SCALE GENOMIC DNA]</scope>
    <source>
        <strain evidence="5 6">DSM 14552</strain>
    </source>
</reference>
<dbReference type="GO" id="GO:0006813">
    <property type="term" value="P:potassium ion transport"/>
    <property type="evidence" value="ECO:0007669"/>
    <property type="project" value="InterPro"/>
</dbReference>
<evidence type="ECO:0000313" key="5">
    <source>
        <dbReference type="EMBL" id="MBB3860769.1"/>
    </source>
</evidence>
<dbReference type="InterPro" id="IPR050721">
    <property type="entry name" value="Trk_Ktr_HKT_K-transport"/>
</dbReference>
<dbReference type="AlphaFoldDB" id="A0A7W5ZWX3"/>
<dbReference type="InterPro" id="IPR006037">
    <property type="entry name" value="RCK_C"/>
</dbReference>
<sequence>MKSDGELSALTQGANSVLGSPLRMLTGTLIYELAVFIVSTCGFLFAGWPMGDASYMVLLTIFSVGYGEIRPVDTTFLRLWTSGTIILGCTGMIVMTGALVQVFTLFQFRRLLGLDRMMTEIDKLEGHVIICGYGRIGVQLAKALTEAKRPFMILERDVAKAEDAKAQGFLCMVGEATHEETLKVAGIARATVLASVLPDDAANVFITLSARNLNPKIEIIARGEAPTTENKLFHAGADKVVMPTHIGAERIVEMILYPVTGSLLGEDGEMASVRRNLHDLGLDLEVVEALPGGALTGETVGEAERRGNGAFFVVQVDRSSGQSIEHPGEDVTIEAGDRIMLVVRGSRLSAGAVFSAAKAPVRHGRTFVS</sequence>
<comment type="caution">
    <text evidence="5">The sequence shown here is derived from an EMBL/GenBank/DDBJ whole genome shotgun (WGS) entry which is preliminary data.</text>
</comment>
<evidence type="ECO:0000256" key="1">
    <source>
        <dbReference type="ARBA" id="ARBA00004651"/>
    </source>
</evidence>
<dbReference type="Pfam" id="PF07885">
    <property type="entry name" value="Ion_trans_2"/>
    <property type="match status" value="1"/>
</dbReference>
<keyword evidence="5" id="KW-0813">Transport</keyword>
<proteinExistence type="predicted"/>
<dbReference type="Pfam" id="PF02254">
    <property type="entry name" value="TrkA_N"/>
    <property type="match status" value="1"/>
</dbReference>
<dbReference type="InterPro" id="IPR036291">
    <property type="entry name" value="NAD(P)-bd_dom_sf"/>
</dbReference>
<dbReference type="Proteomes" id="UP000562395">
    <property type="component" value="Unassembled WGS sequence"/>
</dbReference>
<organism evidence="5 6">
    <name type="scientific">Novosphingobium hassiacum</name>
    <dbReference type="NCBI Taxonomy" id="173676"/>
    <lineage>
        <taxon>Bacteria</taxon>
        <taxon>Pseudomonadati</taxon>
        <taxon>Pseudomonadota</taxon>
        <taxon>Alphaproteobacteria</taxon>
        <taxon>Sphingomonadales</taxon>
        <taxon>Sphingomonadaceae</taxon>
        <taxon>Novosphingobium</taxon>
    </lineage>
</organism>
<feature type="transmembrane region" description="Helical" evidence="2">
    <location>
        <begin position="29"/>
        <end position="48"/>
    </location>
</feature>
<dbReference type="SUPFAM" id="SSF51735">
    <property type="entry name" value="NAD(P)-binding Rossmann-fold domains"/>
    <property type="match status" value="1"/>
</dbReference>
<feature type="transmembrane region" description="Helical" evidence="2">
    <location>
        <begin position="85"/>
        <end position="108"/>
    </location>
</feature>
<dbReference type="SUPFAM" id="SSF116726">
    <property type="entry name" value="TrkA C-terminal domain-like"/>
    <property type="match status" value="1"/>
</dbReference>
<accession>A0A7W5ZWX3</accession>
<dbReference type="InterPro" id="IPR003148">
    <property type="entry name" value="RCK_N"/>
</dbReference>
<keyword evidence="5" id="KW-0406">Ion transport</keyword>
<dbReference type="RefSeq" id="WP_183613028.1">
    <property type="nucleotide sequence ID" value="NZ_JACICY010000004.1"/>
</dbReference>
<dbReference type="EMBL" id="JACICY010000004">
    <property type="protein sequence ID" value="MBB3860769.1"/>
    <property type="molecule type" value="Genomic_DNA"/>
</dbReference>
<dbReference type="InterPro" id="IPR036721">
    <property type="entry name" value="RCK_C_sf"/>
</dbReference>
<gene>
    <name evidence="5" type="ORF">GGQ88_002038</name>
</gene>
<dbReference type="Gene3D" id="3.40.50.720">
    <property type="entry name" value="NAD(P)-binding Rossmann-like Domain"/>
    <property type="match status" value="1"/>
</dbReference>
<dbReference type="PROSITE" id="PS51202">
    <property type="entry name" value="RCK_C"/>
    <property type="match status" value="1"/>
</dbReference>
<dbReference type="Gene3D" id="1.10.287.70">
    <property type="match status" value="1"/>
</dbReference>
<keyword evidence="2" id="KW-1133">Transmembrane helix</keyword>